<dbReference type="RefSeq" id="XP_007768597.1">
    <property type="nucleotide sequence ID" value="XM_007770407.1"/>
</dbReference>
<dbReference type="SUPFAM" id="SSF54637">
    <property type="entry name" value="Thioesterase/thiol ester dehydrase-isomerase"/>
    <property type="match status" value="1"/>
</dbReference>
<dbReference type="Proteomes" id="UP000053558">
    <property type="component" value="Unassembled WGS sequence"/>
</dbReference>
<dbReference type="PANTHER" id="PTHR38110">
    <property type="entry name" value="CHROMOSOME 23, WHOLE GENOME SHOTGUN SEQUENCE"/>
    <property type="match status" value="1"/>
</dbReference>
<accession>A0A5M3MPS4</accession>
<sequence length="738" mass="82552">MKESEWNVLTAKTAKVKTLGPPLSDPHRHLHSAPQYRRGFKVQLVAHKSVMDAFAKRPTSVLFPNLRELTGALPNPLFSALLSPQLRHLDVTHENMEMFLDNERSLPVLCPLVESLHILTLMEDVRKPFPAPRFIPQWSSLHSLTGGFCVDSALLNDLRGRPKLGKLELCLLDGPYRPMADTECQLREVDSLALDADTYEDVSDALDLLFRPDMQQPSLESLPVVRTLQIRSSVQESAPISFLALPLSQLISHSNLQSFHITHKRERSDGDYPALFEGLRCLSVFHNLTSFSVEIETLYPTEDKLIGAQLSELVSHWPLLETLRVSRPWDLSTFLNALDLVTILRACPTLKNVLVNVLVQPNDVSVLSAMLSAMLDETERFENLVCLCLEHSTARKKDVEPVALILANHAPHLAHIHTEGRVQLEFWEKVAIAAACYSLGLLLQACIDHQASTKHKDPIHLTGHYLQATSATEYEVHVKVLKTGRGFSNLLAELIQQGSVKITAHAIFGDLTPDPNAPVRLALEPPSPYARRLPLTLHPSEHAFDTMGRPWSFKSWVSWSLDKDTMQRNETPERNASTNAAGEKLGGGGMNWAAWCQLRHGEDRVVTSSMPFFGDMFTNLPNLLPKSEPAAQGELSSWYPTMVMSVEFKARLPARDSKDHSARTVGLFCETRFLGDPQGRHNPRVEVWTAPSDVGDTSRPPTEGWRDKQYCIAVAEQMCLTIPFAVNQKEGTRDRAKL</sequence>
<comment type="caution">
    <text evidence="2">The sequence shown here is derived from an EMBL/GenBank/DDBJ whole genome shotgun (WGS) entry which is preliminary data.</text>
</comment>
<dbReference type="AlphaFoldDB" id="A0A5M3MPS4"/>
<keyword evidence="3" id="KW-1185">Reference proteome</keyword>
<gene>
    <name evidence="2" type="ORF">CONPUDRAFT_153739</name>
</gene>
<dbReference type="Gene3D" id="2.40.160.210">
    <property type="entry name" value="Acyl-CoA thioesterase, double hotdog domain"/>
    <property type="match status" value="1"/>
</dbReference>
<evidence type="ECO:0000259" key="1">
    <source>
        <dbReference type="Pfam" id="PF13622"/>
    </source>
</evidence>
<organism evidence="2 3">
    <name type="scientific">Coniophora puteana (strain RWD-64-598)</name>
    <name type="common">Brown rot fungus</name>
    <dbReference type="NCBI Taxonomy" id="741705"/>
    <lineage>
        <taxon>Eukaryota</taxon>
        <taxon>Fungi</taxon>
        <taxon>Dikarya</taxon>
        <taxon>Basidiomycota</taxon>
        <taxon>Agaricomycotina</taxon>
        <taxon>Agaricomycetes</taxon>
        <taxon>Agaricomycetidae</taxon>
        <taxon>Boletales</taxon>
        <taxon>Coniophorineae</taxon>
        <taxon>Coniophoraceae</taxon>
        <taxon>Coniophora</taxon>
    </lineage>
</organism>
<dbReference type="InterPro" id="IPR029069">
    <property type="entry name" value="HotDog_dom_sf"/>
</dbReference>
<evidence type="ECO:0000313" key="2">
    <source>
        <dbReference type="EMBL" id="EIW81189.1"/>
    </source>
</evidence>
<evidence type="ECO:0000313" key="3">
    <source>
        <dbReference type="Proteomes" id="UP000053558"/>
    </source>
</evidence>
<dbReference type="PANTHER" id="PTHR38110:SF1">
    <property type="entry name" value="THIOESTERASE DOMAIN-CONTAINING PROTEIN"/>
    <property type="match status" value="1"/>
</dbReference>
<dbReference type="GeneID" id="19203165"/>
<dbReference type="KEGG" id="cput:CONPUDRAFT_153739"/>
<name>A0A5M3MPS4_CONPW</name>
<dbReference type="OrthoDB" id="2532955at2759"/>
<reference evidence="3" key="1">
    <citation type="journal article" date="2012" name="Science">
        <title>The Paleozoic origin of enzymatic lignin decomposition reconstructed from 31 fungal genomes.</title>
        <authorList>
            <person name="Floudas D."/>
            <person name="Binder M."/>
            <person name="Riley R."/>
            <person name="Barry K."/>
            <person name="Blanchette R.A."/>
            <person name="Henrissat B."/>
            <person name="Martinez A.T."/>
            <person name="Otillar R."/>
            <person name="Spatafora J.W."/>
            <person name="Yadav J.S."/>
            <person name="Aerts A."/>
            <person name="Benoit I."/>
            <person name="Boyd A."/>
            <person name="Carlson A."/>
            <person name="Copeland A."/>
            <person name="Coutinho P.M."/>
            <person name="de Vries R.P."/>
            <person name="Ferreira P."/>
            <person name="Findley K."/>
            <person name="Foster B."/>
            <person name="Gaskell J."/>
            <person name="Glotzer D."/>
            <person name="Gorecki P."/>
            <person name="Heitman J."/>
            <person name="Hesse C."/>
            <person name="Hori C."/>
            <person name="Igarashi K."/>
            <person name="Jurgens J.A."/>
            <person name="Kallen N."/>
            <person name="Kersten P."/>
            <person name="Kohler A."/>
            <person name="Kuees U."/>
            <person name="Kumar T.K.A."/>
            <person name="Kuo A."/>
            <person name="LaButti K."/>
            <person name="Larrondo L.F."/>
            <person name="Lindquist E."/>
            <person name="Ling A."/>
            <person name="Lombard V."/>
            <person name="Lucas S."/>
            <person name="Lundell T."/>
            <person name="Martin R."/>
            <person name="McLaughlin D.J."/>
            <person name="Morgenstern I."/>
            <person name="Morin E."/>
            <person name="Murat C."/>
            <person name="Nagy L.G."/>
            <person name="Nolan M."/>
            <person name="Ohm R.A."/>
            <person name="Patyshakuliyeva A."/>
            <person name="Rokas A."/>
            <person name="Ruiz-Duenas F.J."/>
            <person name="Sabat G."/>
            <person name="Salamov A."/>
            <person name="Samejima M."/>
            <person name="Schmutz J."/>
            <person name="Slot J.C."/>
            <person name="St John F."/>
            <person name="Stenlid J."/>
            <person name="Sun H."/>
            <person name="Sun S."/>
            <person name="Syed K."/>
            <person name="Tsang A."/>
            <person name="Wiebenga A."/>
            <person name="Young D."/>
            <person name="Pisabarro A."/>
            <person name="Eastwood D.C."/>
            <person name="Martin F."/>
            <person name="Cullen D."/>
            <person name="Grigoriev I.V."/>
            <person name="Hibbett D.S."/>
        </authorList>
    </citation>
    <scope>NUCLEOTIDE SEQUENCE [LARGE SCALE GENOMIC DNA]</scope>
    <source>
        <strain evidence="3">RWD-64-598 SS2</strain>
    </source>
</reference>
<proteinExistence type="predicted"/>
<dbReference type="InterPro" id="IPR049449">
    <property type="entry name" value="TesB_ACOT8-like_N"/>
</dbReference>
<dbReference type="InterPro" id="IPR042171">
    <property type="entry name" value="Acyl-CoA_hotdog"/>
</dbReference>
<dbReference type="Pfam" id="PF13622">
    <property type="entry name" value="4HBT_3"/>
    <property type="match status" value="1"/>
</dbReference>
<feature type="domain" description="Acyl-CoA thioesterase-like N-terminal HotDog" evidence="1">
    <location>
        <begin position="435"/>
        <end position="509"/>
    </location>
</feature>
<dbReference type="EMBL" id="JH711578">
    <property type="protein sequence ID" value="EIW81189.1"/>
    <property type="molecule type" value="Genomic_DNA"/>
</dbReference>
<dbReference type="InterPro" id="IPR052389">
    <property type="entry name" value="Sec_Metab_Biosynth-Assoc"/>
</dbReference>
<protein>
    <recommendedName>
        <fullName evidence="1">Acyl-CoA thioesterase-like N-terminal HotDog domain-containing protein</fullName>
    </recommendedName>
</protein>